<comment type="caution">
    <text evidence="1">The sequence shown here is derived from an EMBL/GenBank/DDBJ whole genome shotgun (WGS) entry which is preliminary data.</text>
</comment>
<dbReference type="RefSeq" id="WP_209455718.1">
    <property type="nucleotide sequence ID" value="NZ_BAAACS010000017.1"/>
</dbReference>
<proteinExistence type="predicted"/>
<sequence length="198" mass="23869">MSLKVDRNILQWFDRFFEEGSTTLRQHNFLSNLSQNNVYNKNNVAFTLKKSNSNYWKLYFELSNDYIIKLRQNVHPLFREYIYEQISIYNNSQIYNFINTNILRVFKNVSNYEYDYIENIYVIDYSQKFLEKCENLLVGESRFLTNDLYINADKKDSIDFFNGDKSFILTLQFNPDNNENLLDSLLDLRKSIIINEKN</sequence>
<keyword evidence="2" id="KW-1185">Reference proteome</keyword>
<accession>A0ABS4E8A0</accession>
<reference evidence="1 2" key="1">
    <citation type="submission" date="2021-03" db="EMBL/GenBank/DDBJ databases">
        <title>Genomic Encyclopedia of Type Strains, Phase IV (KMG-IV): sequencing the most valuable type-strain genomes for metagenomic binning, comparative biology and taxonomic classification.</title>
        <authorList>
            <person name="Goeker M."/>
        </authorList>
    </citation>
    <scope>NUCLEOTIDE SEQUENCE [LARGE SCALE GENOMIC DNA]</scope>
    <source>
        <strain evidence="1 2">DSM 1289</strain>
    </source>
</reference>
<dbReference type="EMBL" id="JAGGJX010000001">
    <property type="protein sequence ID" value="MBP1854154.1"/>
    <property type="molecule type" value="Genomic_DNA"/>
</dbReference>
<organism evidence="1 2">
    <name type="scientific">Metaclostridioides mangenotii</name>
    <dbReference type="NCBI Taxonomy" id="1540"/>
    <lineage>
        <taxon>Bacteria</taxon>
        <taxon>Bacillati</taxon>
        <taxon>Bacillota</taxon>
        <taxon>Clostridia</taxon>
        <taxon>Peptostreptococcales</taxon>
        <taxon>Peptostreptococcaceae</taxon>
        <taxon>Metaclostridioides</taxon>
    </lineage>
</organism>
<evidence type="ECO:0000313" key="2">
    <source>
        <dbReference type="Proteomes" id="UP000767291"/>
    </source>
</evidence>
<gene>
    <name evidence="1" type="ORF">J2Z43_000544</name>
</gene>
<dbReference type="Proteomes" id="UP000767291">
    <property type="component" value="Unassembled WGS sequence"/>
</dbReference>
<name>A0ABS4E8A0_9FIRM</name>
<evidence type="ECO:0000313" key="1">
    <source>
        <dbReference type="EMBL" id="MBP1854154.1"/>
    </source>
</evidence>
<protein>
    <submittedName>
        <fullName evidence="1">Uncharacterized protein</fullName>
    </submittedName>
</protein>